<name>L5JQL0_PTEAL</name>
<feature type="compositionally biased region" description="Polar residues" evidence="1">
    <location>
        <begin position="1"/>
        <end position="10"/>
    </location>
</feature>
<proteinExistence type="predicted"/>
<feature type="region of interest" description="Disordered" evidence="1">
    <location>
        <begin position="1"/>
        <end position="23"/>
    </location>
</feature>
<organism evidence="2 3">
    <name type="scientific">Pteropus alecto</name>
    <name type="common">Black flying fox</name>
    <dbReference type="NCBI Taxonomy" id="9402"/>
    <lineage>
        <taxon>Eukaryota</taxon>
        <taxon>Metazoa</taxon>
        <taxon>Chordata</taxon>
        <taxon>Craniata</taxon>
        <taxon>Vertebrata</taxon>
        <taxon>Euteleostomi</taxon>
        <taxon>Mammalia</taxon>
        <taxon>Eutheria</taxon>
        <taxon>Laurasiatheria</taxon>
        <taxon>Chiroptera</taxon>
        <taxon>Yinpterochiroptera</taxon>
        <taxon>Pteropodoidea</taxon>
        <taxon>Pteropodidae</taxon>
        <taxon>Pteropodinae</taxon>
        <taxon>Pteropus</taxon>
    </lineage>
</organism>
<accession>L5JQL0</accession>
<evidence type="ECO:0000256" key="1">
    <source>
        <dbReference type="SAM" id="MobiDB-lite"/>
    </source>
</evidence>
<evidence type="ECO:0000313" key="3">
    <source>
        <dbReference type="Proteomes" id="UP000010552"/>
    </source>
</evidence>
<gene>
    <name evidence="2" type="ORF">PAL_GLEAN10020908</name>
</gene>
<evidence type="ECO:0000313" key="2">
    <source>
        <dbReference type="EMBL" id="ELK01232.1"/>
    </source>
</evidence>
<dbReference type="InParanoid" id="L5JQL0"/>
<dbReference type="AlphaFoldDB" id="L5JQL0"/>
<dbReference type="Proteomes" id="UP000010552">
    <property type="component" value="Unassembled WGS sequence"/>
</dbReference>
<dbReference type="EMBL" id="KB031153">
    <property type="protein sequence ID" value="ELK01232.1"/>
    <property type="molecule type" value="Genomic_DNA"/>
</dbReference>
<sequence length="78" mass="8240">MRTFSQTSKASPRGCLPSSGTDTAAGEDKLSIADHTDLQCPVSGDGRVTCAEGGHSRRVFILSYCCILLTISESDIFA</sequence>
<reference evidence="3" key="1">
    <citation type="journal article" date="2013" name="Science">
        <title>Comparative analysis of bat genomes provides insight into the evolution of flight and immunity.</title>
        <authorList>
            <person name="Zhang G."/>
            <person name="Cowled C."/>
            <person name="Shi Z."/>
            <person name="Huang Z."/>
            <person name="Bishop-Lilly K.A."/>
            <person name="Fang X."/>
            <person name="Wynne J.W."/>
            <person name="Xiong Z."/>
            <person name="Baker M.L."/>
            <person name="Zhao W."/>
            <person name="Tachedjian M."/>
            <person name="Zhu Y."/>
            <person name="Zhou P."/>
            <person name="Jiang X."/>
            <person name="Ng J."/>
            <person name="Yang L."/>
            <person name="Wu L."/>
            <person name="Xiao J."/>
            <person name="Feng Y."/>
            <person name="Chen Y."/>
            <person name="Sun X."/>
            <person name="Zhang Y."/>
            <person name="Marsh G.A."/>
            <person name="Crameri G."/>
            <person name="Broder C.C."/>
            <person name="Frey K.G."/>
            <person name="Wang L.F."/>
            <person name="Wang J."/>
        </authorList>
    </citation>
    <scope>NUCLEOTIDE SEQUENCE [LARGE SCALE GENOMIC DNA]</scope>
</reference>
<protein>
    <submittedName>
        <fullName evidence="2">Uncharacterized protein</fullName>
    </submittedName>
</protein>
<keyword evidence="3" id="KW-1185">Reference proteome</keyword>